<dbReference type="PANTHER" id="PTHR43662">
    <property type="match status" value="1"/>
</dbReference>
<evidence type="ECO:0000259" key="1">
    <source>
        <dbReference type="Pfam" id="PF09362"/>
    </source>
</evidence>
<feature type="domain" description="DUF1996" evidence="1">
    <location>
        <begin position="53"/>
        <end position="267"/>
    </location>
</feature>
<comment type="caution">
    <text evidence="2">The sequence shown here is derived from an EMBL/GenBank/DDBJ whole genome shotgun (WGS) entry which is preliminary data.</text>
</comment>
<proteinExistence type="predicted"/>
<dbReference type="Proteomes" id="UP000177371">
    <property type="component" value="Unassembled WGS sequence"/>
</dbReference>
<organism evidence="2 3">
    <name type="scientific">candidate division WWE3 bacterium RBG_16_37_10</name>
    <dbReference type="NCBI Taxonomy" id="1802610"/>
    <lineage>
        <taxon>Bacteria</taxon>
        <taxon>Katanobacteria</taxon>
    </lineage>
</organism>
<evidence type="ECO:0000313" key="2">
    <source>
        <dbReference type="EMBL" id="OGC49648.1"/>
    </source>
</evidence>
<accession>A0A1F4UXJ0</accession>
<reference evidence="2 3" key="1">
    <citation type="journal article" date="2016" name="Nat. Commun.">
        <title>Thousands of microbial genomes shed light on interconnected biogeochemical processes in an aquifer system.</title>
        <authorList>
            <person name="Anantharaman K."/>
            <person name="Brown C.T."/>
            <person name="Hug L.A."/>
            <person name="Sharon I."/>
            <person name="Castelle C.J."/>
            <person name="Probst A.J."/>
            <person name="Thomas B.C."/>
            <person name="Singh A."/>
            <person name="Wilkins M.J."/>
            <person name="Karaoz U."/>
            <person name="Brodie E.L."/>
            <person name="Williams K.H."/>
            <person name="Hubbard S.S."/>
            <person name="Banfield J.F."/>
        </authorList>
    </citation>
    <scope>NUCLEOTIDE SEQUENCE [LARGE SCALE GENOMIC DNA]</scope>
</reference>
<dbReference type="Pfam" id="PF09362">
    <property type="entry name" value="DUF1996"/>
    <property type="match status" value="1"/>
</dbReference>
<dbReference type="AlphaFoldDB" id="A0A1F4UXJ0"/>
<dbReference type="STRING" id="1802610.A2W32_04905"/>
<dbReference type="EMBL" id="MEUT01000046">
    <property type="protein sequence ID" value="OGC49648.1"/>
    <property type="molecule type" value="Genomic_DNA"/>
</dbReference>
<sequence length="292" mass="31679">MFISKKKVITIIIIYLIAVELVFGKLGIINRNVYAANPGWITSCNYSHSLSDDPIVYPGLTGAAHLHDFFGSKTANAFTDSINIHTGDTTCLMRNDKSVYWVPALFKNNERILPVGTNKNILIYYRKAGVKSNTVLSTIPDGLKMIVGNSHAKSLMENGSILGGRINFKCGPGSGEDLSYPPAKCASGIMVVSYTFPNCWDGINLDSANHQSHMAYPLKGNCPSTHPVAIPQIQTYIRYPVGTGPIGNITLSSGPFFTAHMDFFNGWDSEALKGLITKCINGGQDCGKNPIL</sequence>
<dbReference type="PANTHER" id="PTHR43662:SF3">
    <property type="entry name" value="DOMAIN PROTEIN, PUTATIVE (AFU_ORTHOLOGUE AFUA_6G11970)-RELATED"/>
    <property type="match status" value="1"/>
</dbReference>
<name>A0A1F4UXJ0_UNCKA</name>
<protein>
    <recommendedName>
        <fullName evidence="1">DUF1996 domain-containing protein</fullName>
    </recommendedName>
</protein>
<evidence type="ECO:0000313" key="3">
    <source>
        <dbReference type="Proteomes" id="UP000177371"/>
    </source>
</evidence>
<dbReference type="InterPro" id="IPR018535">
    <property type="entry name" value="DUF1996"/>
</dbReference>
<gene>
    <name evidence="2" type="ORF">A2W32_04905</name>
</gene>